<keyword evidence="3" id="KW-0804">Transcription</keyword>
<evidence type="ECO:0000313" key="7">
    <source>
        <dbReference type="EMBL" id="OBT92032.2"/>
    </source>
</evidence>
<dbReference type="SUPFAM" id="SSF57701">
    <property type="entry name" value="Zn2/Cys6 DNA-binding domain"/>
    <property type="match status" value="1"/>
</dbReference>
<reference evidence="8" key="2">
    <citation type="journal article" date="2018" name="Nat. Commun.">
        <title>Extreme sensitivity to ultraviolet light in the fungal pathogen causing white-nose syndrome of bats.</title>
        <authorList>
            <person name="Palmer J.M."/>
            <person name="Drees K.P."/>
            <person name="Foster J.T."/>
            <person name="Lindner D.L."/>
        </authorList>
    </citation>
    <scope>NUCLEOTIDE SEQUENCE [LARGE SCALE GENOMIC DNA]</scope>
    <source>
        <strain evidence="8">UAMH 10579</strain>
    </source>
</reference>
<feature type="region of interest" description="Disordered" evidence="5">
    <location>
        <begin position="144"/>
        <end position="173"/>
    </location>
</feature>
<reference evidence="7 8" key="1">
    <citation type="submission" date="2016-03" db="EMBL/GenBank/DDBJ databases">
        <title>Comparative genomics of Pseudogymnoascus destructans, the fungus causing white-nose syndrome of bats.</title>
        <authorList>
            <person name="Palmer J.M."/>
            <person name="Drees K.P."/>
            <person name="Foster J.T."/>
            <person name="Lindner D.L."/>
        </authorList>
    </citation>
    <scope>NUCLEOTIDE SEQUENCE [LARGE SCALE GENOMIC DNA]</scope>
    <source>
        <strain evidence="7 8">UAMH 10579</strain>
    </source>
</reference>
<dbReference type="InterPro" id="IPR001138">
    <property type="entry name" value="Zn2Cys6_DnaBD"/>
</dbReference>
<proteinExistence type="predicted"/>
<dbReference type="PROSITE" id="PS50048">
    <property type="entry name" value="ZN2_CY6_FUNGAL_2"/>
    <property type="match status" value="1"/>
</dbReference>
<dbReference type="GO" id="GO:0000981">
    <property type="term" value="F:DNA-binding transcription factor activity, RNA polymerase II-specific"/>
    <property type="evidence" value="ECO:0007669"/>
    <property type="project" value="InterPro"/>
</dbReference>
<dbReference type="EMBL" id="KV460275">
    <property type="protein sequence ID" value="OBT92032.2"/>
    <property type="molecule type" value="Genomic_DNA"/>
</dbReference>
<dbReference type="PROSITE" id="PS00463">
    <property type="entry name" value="ZN2_CY6_FUNGAL_1"/>
    <property type="match status" value="1"/>
</dbReference>
<feature type="domain" description="Zn(2)-C6 fungal-type" evidence="6">
    <location>
        <begin position="23"/>
        <end position="51"/>
    </location>
</feature>
<evidence type="ECO:0000256" key="4">
    <source>
        <dbReference type="ARBA" id="ARBA00023242"/>
    </source>
</evidence>
<dbReference type="Proteomes" id="UP000091956">
    <property type="component" value="Unassembled WGS sequence"/>
</dbReference>
<keyword evidence="1" id="KW-0805">Transcription regulation</keyword>
<evidence type="ECO:0000256" key="1">
    <source>
        <dbReference type="ARBA" id="ARBA00023015"/>
    </source>
</evidence>
<evidence type="ECO:0000259" key="6">
    <source>
        <dbReference type="PROSITE" id="PS50048"/>
    </source>
</evidence>
<name>A0A1B8G883_9PEZI</name>
<dbReference type="PANTHER" id="PTHR31069">
    <property type="entry name" value="OLEATE-ACTIVATED TRANSCRIPTION FACTOR 1-RELATED"/>
    <property type="match status" value="1"/>
</dbReference>
<keyword evidence="4" id="KW-0539">Nucleus</keyword>
<dbReference type="InterPro" id="IPR036864">
    <property type="entry name" value="Zn2-C6_fun-type_DNA-bd_sf"/>
</dbReference>
<dbReference type="RefSeq" id="XP_018125765.2">
    <property type="nucleotide sequence ID" value="XM_018279682.2"/>
</dbReference>
<feature type="compositionally biased region" description="Polar residues" evidence="5">
    <location>
        <begin position="1"/>
        <end position="19"/>
    </location>
</feature>
<dbReference type="SMART" id="SM00066">
    <property type="entry name" value="GAL4"/>
    <property type="match status" value="1"/>
</dbReference>
<accession>A0A1B8G883</accession>
<dbReference type="PANTHER" id="PTHR31069:SF32">
    <property type="entry name" value="ARGININE METABOLISM REGULATION PROTEIN II"/>
    <property type="match status" value="1"/>
</dbReference>
<dbReference type="STRING" id="342668.A0A1B8G883"/>
<dbReference type="AlphaFoldDB" id="A0A1B8G883"/>
<evidence type="ECO:0000256" key="2">
    <source>
        <dbReference type="ARBA" id="ARBA00023125"/>
    </source>
</evidence>
<organism evidence="7 8">
    <name type="scientific">Pseudogymnoascus verrucosus</name>
    <dbReference type="NCBI Taxonomy" id="342668"/>
    <lineage>
        <taxon>Eukaryota</taxon>
        <taxon>Fungi</taxon>
        <taxon>Dikarya</taxon>
        <taxon>Ascomycota</taxon>
        <taxon>Pezizomycotina</taxon>
        <taxon>Leotiomycetes</taxon>
        <taxon>Thelebolales</taxon>
        <taxon>Thelebolaceae</taxon>
        <taxon>Pseudogymnoascus</taxon>
    </lineage>
</organism>
<dbReference type="InterPro" id="IPR021858">
    <property type="entry name" value="Fun_TF"/>
</dbReference>
<dbReference type="GO" id="GO:0008270">
    <property type="term" value="F:zinc ion binding"/>
    <property type="evidence" value="ECO:0007669"/>
    <property type="project" value="InterPro"/>
</dbReference>
<evidence type="ECO:0000256" key="5">
    <source>
        <dbReference type="SAM" id="MobiDB-lite"/>
    </source>
</evidence>
<evidence type="ECO:0000256" key="3">
    <source>
        <dbReference type="ARBA" id="ARBA00023163"/>
    </source>
</evidence>
<dbReference type="InterPro" id="IPR050675">
    <property type="entry name" value="OAF3"/>
</dbReference>
<dbReference type="GO" id="GO:0003677">
    <property type="term" value="F:DNA binding"/>
    <property type="evidence" value="ECO:0007669"/>
    <property type="project" value="UniProtKB-KW"/>
</dbReference>
<keyword evidence="2" id="KW-0238">DNA-binding</keyword>
<sequence>MPPGISNSVQSQTPSTRTRSFGGCLTCRARKVKCDEVRPFCGQCIRAVVSCEGYLARLRWLPYSLSACSTVTHKDDEDGGHSRRMLFTEEERMLMSNHLTQSVGYYHLDKALEEVESSSRVQSAVTAIVGPFGSFHVSVLSSCPNSDQSARPRVVSSSSQQDSEDERAITSASPLIAPDGWAQATSNNDPFEDSSLTWGLTDNGTASFTSPVLTSLLEMDGLGSGNWGVGFPTDFLQDVTISQSPRSLQVRGSIMDCGPIPENMHFLLDHYKNQAETSFSPLRVRKPPWSVLHLPSALSAFSELTLFKETNNAKAALLYAVLAVSAFHLDKVVASAGSSNYWWTVGEDLRHRAKAQLQSCSYNELVGPGRSKYKEILMAILTMVTICVVNGQQNEARSYLLNAELLICTRGVTKQFKSRKVRMLHYIYLFLRVMEESTYIYPRTWRPLVTPDYSPLMRFPSIRTYSVGQGTDIDTISGGNFEIGLFGESCEAPTSETLFEKIYGIPEAILSLISQTTSLANEILALGGDEACLPPDLAHRSKVLENEICSWAPPASVSDYEPNNDAIPENRTIMPHLILGIHCSLVIYFYRRIRNIAPLLLQSYVQKTIEHLESNEQAKLDSSVINTGIVWPGFIAATEAISQELQERCERWLRECARQSGMRNFDTAADVAREVWKARKESRDMGVSWVTLIRDRRVALILT</sequence>
<feature type="region of interest" description="Disordered" evidence="5">
    <location>
        <begin position="1"/>
        <end position="20"/>
    </location>
</feature>
<keyword evidence="8" id="KW-1185">Reference proteome</keyword>
<protein>
    <recommendedName>
        <fullName evidence="6">Zn(2)-C6 fungal-type domain-containing protein</fullName>
    </recommendedName>
</protein>
<dbReference type="Pfam" id="PF00172">
    <property type="entry name" value="Zn_clus"/>
    <property type="match status" value="1"/>
</dbReference>
<dbReference type="GeneID" id="28843665"/>
<dbReference type="Gene3D" id="4.10.240.10">
    <property type="entry name" value="Zn(2)-C6 fungal-type DNA-binding domain"/>
    <property type="match status" value="1"/>
</dbReference>
<gene>
    <name evidence="7" type="ORF">VE01_10279</name>
</gene>
<dbReference type="CDD" id="cd00067">
    <property type="entry name" value="GAL4"/>
    <property type="match status" value="1"/>
</dbReference>
<dbReference type="Pfam" id="PF11951">
    <property type="entry name" value="Fungal_trans_2"/>
    <property type="match status" value="1"/>
</dbReference>
<evidence type="ECO:0000313" key="8">
    <source>
        <dbReference type="Proteomes" id="UP000091956"/>
    </source>
</evidence>